<accession>A0A848MYL6</accession>
<protein>
    <recommendedName>
        <fullName evidence="3">Ricin B lectin domain-containing protein</fullName>
    </recommendedName>
</protein>
<dbReference type="InterPro" id="IPR035992">
    <property type="entry name" value="Ricin_B-like_lectins"/>
</dbReference>
<reference evidence="1 2" key="1">
    <citation type="submission" date="2020-04" db="EMBL/GenBank/DDBJ databases">
        <authorList>
            <person name="Abaymova A."/>
            <person name="Teymurazov M."/>
            <person name="Tazyna O."/>
            <person name="Chatushin Y."/>
            <person name="Svetoch E."/>
            <person name="Pereligyn V."/>
            <person name="Pohylenko V."/>
            <person name="Platonov M."/>
            <person name="Kartsev N."/>
            <person name="Skryabin Y."/>
            <person name="Sizova A."/>
            <person name="Solomentsev V."/>
            <person name="Kislichkina A."/>
            <person name="Bogun A."/>
        </authorList>
    </citation>
    <scope>NUCLEOTIDE SEQUENCE [LARGE SCALE GENOMIC DNA]</scope>
    <source>
        <strain evidence="2">SCPM-O-B-8398 (E28)</strain>
    </source>
</reference>
<dbReference type="Gene3D" id="2.80.10.50">
    <property type="match status" value="1"/>
</dbReference>
<dbReference type="SUPFAM" id="SSF50370">
    <property type="entry name" value="Ricin B-like lectins"/>
    <property type="match status" value="1"/>
</dbReference>
<dbReference type="Proteomes" id="UP000557857">
    <property type="component" value="Unassembled WGS sequence"/>
</dbReference>
<dbReference type="RefSeq" id="WP_169059344.1">
    <property type="nucleotide sequence ID" value="NZ_JABCAG010000146.1"/>
</dbReference>
<name>A0A848MYL6_ENTMU</name>
<evidence type="ECO:0000313" key="2">
    <source>
        <dbReference type="Proteomes" id="UP000557857"/>
    </source>
</evidence>
<proteinExistence type="predicted"/>
<gene>
    <name evidence="1" type="ORF">HI921_16055</name>
</gene>
<comment type="caution">
    <text evidence="1">The sequence shown here is derived from an EMBL/GenBank/DDBJ whole genome shotgun (WGS) entry which is preliminary data.</text>
</comment>
<dbReference type="AlphaFoldDB" id="A0A848MYL6"/>
<evidence type="ECO:0008006" key="3">
    <source>
        <dbReference type="Google" id="ProtNLM"/>
    </source>
</evidence>
<sequence>MKKIFFLFICLIGFVSIGLLGSEVQASSTIPNSYYHIRPVSNKDIFVNNSNFSLTDTYKDFNKYKVDYLDFTDGYIFYSQWGHGPVSWTGKQGLGNLVFAETNNLNNSNLWTIDKVPGRENQYFIRSKQDPGMVWDVHNGNASVGGKIKLERQHPENSPQREFQYFMFTE</sequence>
<evidence type="ECO:0000313" key="1">
    <source>
        <dbReference type="EMBL" id="NMP59934.1"/>
    </source>
</evidence>
<organism evidence="1 2">
    <name type="scientific">Enterococcus mundtii</name>
    <dbReference type="NCBI Taxonomy" id="53346"/>
    <lineage>
        <taxon>Bacteria</taxon>
        <taxon>Bacillati</taxon>
        <taxon>Bacillota</taxon>
        <taxon>Bacilli</taxon>
        <taxon>Lactobacillales</taxon>
        <taxon>Enterococcaceae</taxon>
        <taxon>Enterococcus</taxon>
    </lineage>
</organism>
<dbReference type="EMBL" id="JABCAG010000146">
    <property type="protein sequence ID" value="NMP59934.1"/>
    <property type="molecule type" value="Genomic_DNA"/>
</dbReference>